<keyword evidence="1" id="KW-1133">Transmembrane helix</keyword>
<evidence type="ECO:0000256" key="1">
    <source>
        <dbReference type="SAM" id="Phobius"/>
    </source>
</evidence>
<reference evidence="2 3" key="1">
    <citation type="submission" date="2019-03" db="EMBL/GenBank/DDBJ databases">
        <title>Sequencing the genomes of 1000 actinobacteria strains.</title>
        <authorList>
            <person name="Klenk H.-P."/>
        </authorList>
    </citation>
    <scope>NUCLEOTIDE SEQUENCE [LARGE SCALE GENOMIC DNA]</scope>
    <source>
        <strain evidence="2 3">DSM 43805</strain>
    </source>
</reference>
<keyword evidence="3" id="KW-1185">Reference proteome</keyword>
<keyword evidence="1" id="KW-0472">Membrane</keyword>
<dbReference type="RefSeq" id="WP_133875152.1">
    <property type="nucleotide sequence ID" value="NZ_BOMD01000015.1"/>
</dbReference>
<feature type="transmembrane region" description="Helical" evidence="1">
    <location>
        <begin position="150"/>
        <end position="173"/>
    </location>
</feature>
<comment type="caution">
    <text evidence="2">The sequence shown here is derived from an EMBL/GenBank/DDBJ whole genome shotgun (WGS) entry which is preliminary data.</text>
</comment>
<feature type="transmembrane region" description="Helical" evidence="1">
    <location>
        <begin position="55"/>
        <end position="75"/>
    </location>
</feature>
<name>A0A4R6K0G8_9ACTN</name>
<accession>A0A4R6K0G8</accession>
<sequence length="349" mass="39547">MKALAELVPQVFFDILARYVPGLVLLGSWIIMFGHDEWRWLLNAVVGGQLNSGNAIAAATLVLLFVPFVVGYVIAPAAKIVQRGNEHGWWLPPLPSRSVYEGADRRWRPKYWWVMSDKAAGDGYDWLRKNAPEAGAFAAKIRAEFTMHNALAVAFLAISVMALFAGEILWAAASGSIVLLMVRRGAETEKTFQSTTRKLCRAASQDSSQNPARPAPELDPAPRLIWLIPGNRNDQFLWEDGKDWLDELKLWLTLETRRKRQDELRRKWLRELVDMGVDERTLPGTSQRESTAETIAAVKKWAGTAGKICSRSGRRTFRAEGRKWARKLQHEAAPEFVFRRPGIFWRIKP</sequence>
<evidence type="ECO:0000313" key="3">
    <source>
        <dbReference type="Proteomes" id="UP000294901"/>
    </source>
</evidence>
<dbReference type="AlphaFoldDB" id="A0A4R6K0G8"/>
<dbReference type="EMBL" id="SNWR01000001">
    <property type="protein sequence ID" value="TDO41076.1"/>
    <property type="molecule type" value="Genomic_DNA"/>
</dbReference>
<proteinExistence type="predicted"/>
<keyword evidence="1" id="KW-0812">Transmembrane</keyword>
<dbReference type="OrthoDB" id="3285951at2"/>
<evidence type="ECO:0000313" key="2">
    <source>
        <dbReference type="EMBL" id="TDO41076.1"/>
    </source>
</evidence>
<protein>
    <submittedName>
        <fullName evidence="2">Uncharacterized protein</fullName>
    </submittedName>
</protein>
<organism evidence="2 3">
    <name type="scientific">Paractinoplanes brasiliensis</name>
    <dbReference type="NCBI Taxonomy" id="52695"/>
    <lineage>
        <taxon>Bacteria</taxon>
        <taxon>Bacillati</taxon>
        <taxon>Actinomycetota</taxon>
        <taxon>Actinomycetes</taxon>
        <taxon>Micromonosporales</taxon>
        <taxon>Micromonosporaceae</taxon>
        <taxon>Paractinoplanes</taxon>
    </lineage>
</organism>
<dbReference type="Proteomes" id="UP000294901">
    <property type="component" value="Unassembled WGS sequence"/>
</dbReference>
<feature type="transmembrane region" description="Helical" evidence="1">
    <location>
        <begin position="12"/>
        <end position="35"/>
    </location>
</feature>
<gene>
    <name evidence="2" type="ORF">C8E87_4803</name>
</gene>